<gene>
    <name evidence="1" type="ORF">METZ01_LOCUS398714</name>
</gene>
<reference evidence="1" key="1">
    <citation type="submission" date="2018-05" db="EMBL/GenBank/DDBJ databases">
        <authorList>
            <person name="Lanie J.A."/>
            <person name="Ng W.-L."/>
            <person name="Kazmierczak K.M."/>
            <person name="Andrzejewski T.M."/>
            <person name="Davidsen T.M."/>
            <person name="Wayne K.J."/>
            <person name="Tettelin H."/>
            <person name="Glass J.I."/>
            <person name="Rusch D."/>
            <person name="Podicherti R."/>
            <person name="Tsui H.-C.T."/>
            <person name="Winkler M.E."/>
        </authorList>
    </citation>
    <scope>NUCLEOTIDE SEQUENCE</scope>
</reference>
<evidence type="ECO:0000313" key="1">
    <source>
        <dbReference type="EMBL" id="SVD45860.1"/>
    </source>
</evidence>
<name>A0A382VHI9_9ZZZZ</name>
<feature type="non-terminal residue" evidence="1">
    <location>
        <position position="52"/>
    </location>
</feature>
<accession>A0A382VHI9</accession>
<sequence>MATRQDVLFAAEDYIARYQSFAQSNFQAYDFDTLKAAMVDYIRLNYPEDYND</sequence>
<proteinExistence type="predicted"/>
<protein>
    <submittedName>
        <fullName evidence="1">Uncharacterized protein</fullName>
    </submittedName>
</protein>
<dbReference type="AlphaFoldDB" id="A0A382VHI9"/>
<organism evidence="1">
    <name type="scientific">marine metagenome</name>
    <dbReference type="NCBI Taxonomy" id="408172"/>
    <lineage>
        <taxon>unclassified sequences</taxon>
        <taxon>metagenomes</taxon>
        <taxon>ecological metagenomes</taxon>
    </lineage>
</organism>
<dbReference type="EMBL" id="UINC01151956">
    <property type="protein sequence ID" value="SVD45860.1"/>
    <property type="molecule type" value="Genomic_DNA"/>
</dbReference>